<dbReference type="InterPro" id="IPR000717">
    <property type="entry name" value="PCI_dom"/>
</dbReference>
<dbReference type="SMART" id="SM00088">
    <property type="entry name" value="PINT"/>
    <property type="match status" value="1"/>
</dbReference>
<evidence type="ECO:0000313" key="8">
    <source>
        <dbReference type="Proteomes" id="UP000695562"/>
    </source>
</evidence>
<dbReference type="InterPro" id="IPR040750">
    <property type="entry name" value="eIF3m_C_helix"/>
</dbReference>
<dbReference type="InterPro" id="IPR036390">
    <property type="entry name" value="WH_DNA-bd_sf"/>
</dbReference>
<dbReference type="GO" id="GO:0071541">
    <property type="term" value="C:eukaryotic translation initiation factor 3 complex, eIF3m"/>
    <property type="evidence" value="ECO:0007669"/>
    <property type="project" value="UniProtKB-UniRule"/>
</dbReference>
<proteinExistence type="inferred from homology"/>
<dbReference type="AlphaFoldDB" id="A0A8J4V1W8"/>
<protein>
    <recommendedName>
        <fullName evidence="5">Eukaryotic translation initiation factor 3 subunit M</fullName>
        <shortName evidence="5">eIF3m</shortName>
    </recommendedName>
</protein>
<dbReference type="PANTHER" id="PTHR15350">
    <property type="entry name" value="COP9 SIGNALOSOME COMPLEX SUBUNIT 7/DENDRITIC CELL PROTEIN GA17"/>
    <property type="match status" value="1"/>
</dbReference>
<keyword evidence="2 5" id="KW-0963">Cytoplasm</keyword>
<dbReference type="HAMAP" id="MF_03012">
    <property type="entry name" value="eIF3m"/>
    <property type="match status" value="1"/>
</dbReference>
<name>A0A8J4V1W8_9MYCE</name>
<dbReference type="Proteomes" id="UP000695562">
    <property type="component" value="Unassembled WGS sequence"/>
</dbReference>
<sequence length="402" mass="46403">MAIFVDLASIEDLLNDLISHIENLRKKKNADSSSITEYQRLVGEQRSVEFLSKIVSTETDFLFKECRDSDKDIEGFFNVILTILHKLENEDEINIVSQKIRDSLASNPTENSSLKIKILTNLFNSFSTKSQQRYEIFVSLVKLAADSGNMEFVQNQTNQLEEWIEEWAISTAKIRIIYHLMSNIFKSSNKMQSHKFLVKFLQTFTKDDAAEAEQESIRACIEAISIPELYQSDYLLELAAIQHLENNQSYSKTFELMKIFATEQLEAFVQFQQRNPEFIKQIGLNENDCLQKIRLLSLATLTSEQSKVPYSLISKILQIEEDQVEMWVINAMEGELLDAKLDQLNKIVNVNSSTQRVFNKSQWSQLGLRFGAWSASVKTLLQVIDNAKNTQVKPFYFQNNRQ</sequence>
<dbReference type="PROSITE" id="PS50250">
    <property type="entry name" value="PCI"/>
    <property type="match status" value="1"/>
</dbReference>
<dbReference type="GO" id="GO:0033290">
    <property type="term" value="C:eukaryotic 48S preinitiation complex"/>
    <property type="evidence" value="ECO:0007669"/>
    <property type="project" value="UniProtKB-UniRule"/>
</dbReference>
<comment type="similarity">
    <text evidence="1">Belongs to the CSN7/EIF3M family. CSN7 subfamily.</text>
</comment>
<feature type="domain" description="PCI" evidence="6">
    <location>
        <begin position="189"/>
        <end position="355"/>
    </location>
</feature>
<gene>
    <name evidence="7" type="ORF">CYY_001073</name>
</gene>
<organism evidence="7 8">
    <name type="scientific">Polysphondylium violaceum</name>
    <dbReference type="NCBI Taxonomy" id="133409"/>
    <lineage>
        <taxon>Eukaryota</taxon>
        <taxon>Amoebozoa</taxon>
        <taxon>Evosea</taxon>
        <taxon>Eumycetozoa</taxon>
        <taxon>Dictyostelia</taxon>
        <taxon>Dictyosteliales</taxon>
        <taxon>Dictyosteliaceae</taxon>
        <taxon>Polysphondylium</taxon>
    </lineage>
</organism>
<keyword evidence="4 5" id="KW-0648">Protein biosynthesis</keyword>
<evidence type="ECO:0000256" key="3">
    <source>
        <dbReference type="ARBA" id="ARBA00022540"/>
    </source>
</evidence>
<evidence type="ECO:0000259" key="6">
    <source>
        <dbReference type="PROSITE" id="PS50250"/>
    </source>
</evidence>
<dbReference type="SUPFAM" id="SSF46785">
    <property type="entry name" value="Winged helix' DNA-binding domain"/>
    <property type="match status" value="1"/>
</dbReference>
<comment type="similarity">
    <text evidence="5">Belongs to the eIF-3 subunit M family.</text>
</comment>
<evidence type="ECO:0000256" key="1">
    <source>
        <dbReference type="ARBA" id="ARBA00008482"/>
    </source>
</evidence>
<keyword evidence="8" id="KW-1185">Reference proteome</keyword>
<dbReference type="InterPro" id="IPR027528">
    <property type="entry name" value="eIF3m"/>
</dbReference>
<evidence type="ECO:0000256" key="4">
    <source>
        <dbReference type="ARBA" id="ARBA00022917"/>
    </source>
</evidence>
<evidence type="ECO:0000256" key="5">
    <source>
        <dbReference type="HAMAP-Rule" id="MF_03012"/>
    </source>
</evidence>
<comment type="subcellular location">
    <subcellularLocation>
        <location evidence="5">Cytoplasm</location>
    </subcellularLocation>
</comment>
<dbReference type="GO" id="GO:0001732">
    <property type="term" value="P:formation of cytoplasmic translation initiation complex"/>
    <property type="evidence" value="ECO:0007669"/>
    <property type="project" value="UniProtKB-UniRule"/>
</dbReference>
<dbReference type="EMBL" id="AJWJ01000024">
    <property type="protein sequence ID" value="KAF2077610.1"/>
    <property type="molecule type" value="Genomic_DNA"/>
</dbReference>
<dbReference type="GO" id="GO:0003743">
    <property type="term" value="F:translation initiation factor activity"/>
    <property type="evidence" value="ECO:0007669"/>
    <property type="project" value="UniProtKB-UniRule"/>
</dbReference>
<dbReference type="PANTHER" id="PTHR15350:SF2">
    <property type="entry name" value="EUKARYOTIC TRANSLATION INITIATION FACTOR 3 SUBUNIT M"/>
    <property type="match status" value="1"/>
</dbReference>
<dbReference type="Pfam" id="PF01399">
    <property type="entry name" value="PCI"/>
    <property type="match status" value="1"/>
</dbReference>
<comment type="caution">
    <text evidence="7">The sequence shown here is derived from an EMBL/GenBank/DDBJ whole genome shotgun (WGS) entry which is preliminary data.</text>
</comment>
<accession>A0A8J4V1W8</accession>
<dbReference type="InterPro" id="IPR045237">
    <property type="entry name" value="COPS7/eIF3m"/>
</dbReference>
<keyword evidence="3 5" id="KW-0396">Initiation factor</keyword>
<evidence type="ECO:0000256" key="2">
    <source>
        <dbReference type="ARBA" id="ARBA00022490"/>
    </source>
</evidence>
<dbReference type="GO" id="GO:0016282">
    <property type="term" value="C:eukaryotic 43S preinitiation complex"/>
    <property type="evidence" value="ECO:0007669"/>
    <property type="project" value="UniProtKB-UniRule"/>
</dbReference>
<comment type="function">
    <text evidence="5">Component of the eukaryotic translation initiation factor 3 (eIF-3) complex, which is involved in protein synthesis of a specialized repertoire of mRNAs and, together with other initiation factors, stimulates binding of mRNA and methionyl-tRNAi to the 40S ribosome. The eIF-3 complex specifically targets and initiates translation of a subset of mRNAs involved in cell proliferation.</text>
</comment>
<comment type="subunit">
    <text evidence="5">Component of the eukaryotic translation initiation factor 3 (eIF-3) complex.</text>
</comment>
<evidence type="ECO:0000313" key="7">
    <source>
        <dbReference type="EMBL" id="KAF2077610.1"/>
    </source>
</evidence>
<dbReference type="OrthoDB" id="10267031at2759"/>
<dbReference type="Pfam" id="PF18005">
    <property type="entry name" value="eIF3m_C_helix"/>
    <property type="match status" value="1"/>
</dbReference>
<reference evidence="7" key="1">
    <citation type="submission" date="2020-01" db="EMBL/GenBank/DDBJ databases">
        <title>Development of genomics and gene disruption for Polysphondylium violaceum indicates a role for the polyketide synthase stlB in stalk morphogenesis.</title>
        <authorList>
            <person name="Narita B."/>
            <person name="Kawabe Y."/>
            <person name="Kin K."/>
            <person name="Saito T."/>
            <person name="Gibbs R."/>
            <person name="Kuspa A."/>
            <person name="Muzny D."/>
            <person name="Queller D."/>
            <person name="Richards S."/>
            <person name="Strassman J."/>
            <person name="Sucgang R."/>
            <person name="Worley K."/>
            <person name="Schaap P."/>
        </authorList>
    </citation>
    <scope>NUCLEOTIDE SEQUENCE</scope>
    <source>
        <strain evidence="7">QSvi11</strain>
    </source>
</reference>